<reference evidence="8" key="1">
    <citation type="submission" date="2025-08" db="UniProtKB">
        <authorList>
            <consortium name="RefSeq"/>
        </authorList>
    </citation>
    <scope>IDENTIFICATION</scope>
    <source>
        <tissue evidence="8">Whole Larva</tissue>
    </source>
</reference>
<dbReference type="PROSITE" id="PS50184">
    <property type="entry name" value="VWFC_2"/>
    <property type="match status" value="1"/>
</dbReference>
<keyword evidence="2" id="KW-0964">Secreted</keyword>
<evidence type="ECO:0000313" key="7">
    <source>
        <dbReference type="Proteomes" id="UP000695000"/>
    </source>
</evidence>
<dbReference type="RefSeq" id="XP_017773114.1">
    <property type="nucleotide sequence ID" value="XM_017917625.1"/>
</dbReference>
<dbReference type="SMART" id="SM00214">
    <property type="entry name" value="VWC"/>
    <property type="match status" value="3"/>
</dbReference>
<feature type="chain" id="PRO_5046726684" evidence="5">
    <location>
        <begin position="32"/>
        <end position="871"/>
    </location>
</feature>
<gene>
    <name evidence="8" type="primary">LOC108560175</name>
</gene>
<evidence type="ECO:0000256" key="2">
    <source>
        <dbReference type="ARBA" id="ARBA00022525"/>
    </source>
</evidence>
<dbReference type="SUPFAM" id="SSF57603">
    <property type="entry name" value="FnI-like domain"/>
    <property type="match status" value="4"/>
</dbReference>
<dbReference type="Gene3D" id="6.20.200.20">
    <property type="match status" value="1"/>
</dbReference>
<dbReference type="GeneID" id="108560175"/>
<dbReference type="Proteomes" id="UP000695000">
    <property type="component" value="Unplaced"/>
</dbReference>
<feature type="region of interest" description="Disordered" evidence="4">
    <location>
        <begin position="402"/>
        <end position="432"/>
    </location>
</feature>
<proteinExistence type="predicted"/>
<evidence type="ECO:0000256" key="4">
    <source>
        <dbReference type="SAM" id="MobiDB-lite"/>
    </source>
</evidence>
<feature type="compositionally biased region" description="Low complexity" evidence="4">
    <location>
        <begin position="406"/>
        <end position="432"/>
    </location>
</feature>
<accession>A0ABM1MEW4</accession>
<evidence type="ECO:0000256" key="1">
    <source>
        <dbReference type="ARBA" id="ARBA00004613"/>
    </source>
</evidence>
<feature type="signal peptide" evidence="5">
    <location>
        <begin position="1"/>
        <end position="31"/>
    </location>
</feature>
<protein>
    <submittedName>
        <fullName evidence="8">Mucin-5AC</fullName>
    </submittedName>
</protein>
<evidence type="ECO:0000259" key="6">
    <source>
        <dbReference type="PROSITE" id="PS50184"/>
    </source>
</evidence>
<evidence type="ECO:0000256" key="5">
    <source>
        <dbReference type="SAM" id="SignalP"/>
    </source>
</evidence>
<evidence type="ECO:0000256" key="3">
    <source>
        <dbReference type="ARBA" id="ARBA00022729"/>
    </source>
</evidence>
<evidence type="ECO:0000313" key="8">
    <source>
        <dbReference type="RefSeq" id="XP_017773114.1"/>
    </source>
</evidence>
<dbReference type="InterPro" id="IPR001007">
    <property type="entry name" value="VWF_dom"/>
</dbReference>
<keyword evidence="7" id="KW-1185">Reference proteome</keyword>
<dbReference type="PANTHER" id="PTHR46698:SF3">
    <property type="entry name" value="TENECTIN ISOFORM 1-RELATED"/>
    <property type="match status" value="1"/>
</dbReference>
<dbReference type="PANTHER" id="PTHR46698">
    <property type="entry name" value="CROSSVEINLESS 2"/>
    <property type="match status" value="1"/>
</dbReference>
<sequence>MPRVRWMVSVPASCVILALLNALFGIDIVNADCWYENEKHEEGVEVRTTEPCLNCTCNRGALLCYLRVCPRLPNPPPPGCILLHRFKSCCPELICSDVPSGNGIEGRMEPDDMDLDQGKINMEDACMVNGSIYGPGSAMDSSTECEYCYCLGGQQRCVKPRCLLPVDGCVPAYESNDCCPVHYNCTKSLFTTTTTTISPEEYETKSGCIVDGNFYQEGAKVFGIGYSICHNCYCLRGFVRCEPLSCAPPLLGCTPVIKKGECCAASYNCSGTIETQPEPNYGHFPIVSQDYAKLRKEAQHRDPYYVIAETSRRPTTRQFFGATQAPVFHKDSDEEKHVFPEIYYVPTKVEKSTSSKPKQFETTIRHKKFTNYKSIKAEMDLLDSRINRRIDNRSEVETTTFEEEATYTTDSPETTTYSNTEETTTGDYETTTDVPTTEITTEEVTTSETSSKLITVLNTTDCIPKVEEITTETTTEDFTTTETIVLESKVKLATVNPKKENDVISNSTKTKDQDLDYDFVPPTLPPSLPNLKIIPFVAEDAVDSKLVQVTSKNVFSQDGFPFNNLFSPPAKTEGGFVPKEPPLLDGFYENNYHSTNIGTNVATTLPVPAITNPPKSNENNCVVDGKEIKHGDVVTPEGSCTICTCYYGSIVYHEPQCPIPRSGCRNSNTIDRSTCCPHQICNDKESPTVVLEVTSKPQDSITVADSILAQDPFRDVIRTEPAPNLQLLIGDMSNFLLKQSTTSAPSTTIPPPTSTASEEPEYFSLSKLWENLFSSEASTTEESPKTTSTTSLNLEIRTANHNNLLETRENLGDNIFRKQNGHDSGVGHLKLAGCNIYGRMYRVGRIISELSGPCQECKCTETGVHCENLKC</sequence>
<name>A0ABM1MEW4_NICVS</name>
<comment type="subcellular location">
    <subcellularLocation>
        <location evidence="1">Secreted</location>
    </subcellularLocation>
</comment>
<keyword evidence="3 5" id="KW-0732">Signal</keyword>
<organism evidence="7 8">
    <name type="scientific">Nicrophorus vespilloides</name>
    <name type="common">Boreal carrion beetle</name>
    <dbReference type="NCBI Taxonomy" id="110193"/>
    <lineage>
        <taxon>Eukaryota</taxon>
        <taxon>Metazoa</taxon>
        <taxon>Ecdysozoa</taxon>
        <taxon>Arthropoda</taxon>
        <taxon>Hexapoda</taxon>
        <taxon>Insecta</taxon>
        <taxon>Pterygota</taxon>
        <taxon>Neoptera</taxon>
        <taxon>Endopterygota</taxon>
        <taxon>Coleoptera</taxon>
        <taxon>Polyphaga</taxon>
        <taxon>Staphyliniformia</taxon>
        <taxon>Silphidae</taxon>
        <taxon>Nicrophorinae</taxon>
        <taxon>Nicrophorus</taxon>
    </lineage>
</organism>
<feature type="domain" description="VWFC" evidence="6">
    <location>
        <begin position="619"/>
        <end position="682"/>
    </location>
</feature>
<dbReference type="InterPro" id="IPR052424">
    <property type="entry name" value="Kielin_Chordin-BMP_Reg"/>
</dbReference>